<organism evidence="5 6">
    <name type="scientific">Penicilliopsis zonata CBS 506.65</name>
    <dbReference type="NCBI Taxonomy" id="1073090"/>
    <lineage>
        <taxon>Eukaryota</taxon>
        <taxon>Fungi</taxon>
        <taxon>Dikarya</taxon>
        <taxon>Ascomycota</taxon>
        <taxon>Pezizomycotina</taxon>
        <taxon>Eurotiomycetes</taxon>
        <taxon>Eurotiomycetidae</taxon>
        <taxon>Eurotiales</taxon>
        <taxon>Aspergillaceae</taxon>
        <taxon>Penicilliopsis</taxon>
    </lineage>
</organism>
<keyword evidence="6" id="KW-1185">Reference proteome</keyword>
<dbReference type="Pfam" id="PF00023">
    <property type="entry name" value="Ank"/>
    <property type="match status" value="2"/>
</dbReference>
<evidence type="ECO:0000256" key="4">
    <source>
        <dbReference type="SAM" id="MobiDB-lite"/>
    </source>
</evidence>
<feature type="region of interest" description="Disordered" evidence="4">
    <location>
        <begin position="329"/>
        <end position="367"/>
    </location>
</feature>
<feature type="repeat" description="ANK" evidence="3">
    <location>
        <begin position="223"/>
        <end position="256"/>
    </location>
</feature>
<protein>
    <submittedName>
        <fullName evidence="5">Uncharacterized protein</fullName>
    </submittedName>
</protein>
<feature type="compositionally biased region" description="Low complexity" evidence="4">
    <location>
        <begin position="340"/>
        <end position="350"/>
    </location>
</feature>
<feature type="repeat" description="ANK" evidence="3">
    <location>
        <begin position="52"/>
        <end position="84"/>
    </location>
</feature>
<dbReference type="GO" id="GO:0004842">
    <property type="term" value="F:ubiquitin-protein transferase activity"/>
    <property type="evidence" value="ECO:0007669"/>
    <property type="project" value="TreeGrafter"/>
</dbReference>
<proteinExistence type="predicted"/>
<dbReference type="Gene3D" id="1.25.40.20">
    <property type="entry name" value="Ankyrin repeat-containing domain"/>
    <property type="match status" value="3"/>
</dbReference>
<accession>A0A1L9SGG6</accession>
<gene>
    <name evidence="5" type="ORF">ASPZODRAFT_2089317</name>
</gene>
<feature type="repeat" description="ANK" evidence="3">
    <location>
        <begin position="157"/>
        <end position="189"/>
    </location>
</feature>
<sequence>MRGGGRMNVYLKESPGIQRAEGGWCIYIGNRKGLEALFSKGAASPHDVGSVYGLTPLHIALFKRNFALCEFLLTAGADPYLNTGMRRCVIDIVREDILRQQLSLDEIVYLKRLFVDVDDLGSFNFTAVHKAALGLSPLSLESLLQTSTSLIDAQDSQGRTALLWAASSSNVHATAVLLRHGASPHIATRTGQSPLHHAVEYGSPQCARLLLAAGAAVDHPNRRGRTPLHYASRLADNAAMCRLLLDGGADVRVRDRGLSTPLHEAVQYDRQPQIRALVDAGADLLALDADGRTPLDLAQDHSDPALDASTRCSNNPVHNERQLNSCLEDSPMAIDQDDFSSSSSSPSSAAEPPPSSSIPLQGTCIRE</sequence>
<dbReference type="SUPFAM" id="SSF48403">
    <property type="entry name" value="Ankyrin repeat"/>
    <property type="match status" value="1"/>
</dbReference>
<evidence type="ECO:0000256" key="1">
    <source>
        <dbReference type="ARBA" id="ARBA00022737"/>
    </source>
</evidence>
<dbReference type="Pfam" id="PF12796">
    <property type="entry name" value="Ank_2"/>
    <property type="match status" value="1"/>
</dbReference>
<dbReference type="OrthoDB" id="341259at2759"/>
<dbReference type="PANTHER" id="PTHR24171:SF11">
    <property type="entry name" value="26S PROTEASOME NON-ATPASE REGULATORY SUBUNIT 10"/>
    <property type="match status" value="1"/>
</dbReference>
<dbReference type="GeneID" id="34614156"/>
<evidence type="ECO:0000313" key="5">
    <source>
        <dbReference type="EMBL" id="OJJ46261.1"/>
    </source>
</evidence>
<evidence type="ECO:0000313" key="6">
    <source>
        <dbReference type="Proteomes" id="UP000184188"/>
    </source>
</evidence>
<dbReference type="Proteomes" id="UP000184188">
    <property type="component" value="Unassembled WGS sequence"/>
</dbReference>
<dbReference type="AlphaFoldDB" id="A0A1L9SGG6"/>
<name>A0A1L9SGG6_9EURO</name>
<dbReference type="PROSITE" id="PS50297">
    <property type="entry name" value="ANK_REP_REGION"/>
    <property type="match status" value="3"/>
</dbReference>
<feature type="repeat" description="ANK" evidence="3">
    <location>
        <begin position="257"/>
        <end position="289"/>
    </location>
</feature>
<feature type="repeat" description="ANK" evidence="3">
    <location>
        <begin position="190"/>
        <end position="222"/>
    </location>
</feature>
<dbReference type="SMART" id="SM00248">
    <property type="entry name" value="ANK"/>
    <property type="match status" value="6"/>
</dbReference>
<dbReference type="PROSITE" id="PS50088">
    <property type="entry name" value="ANK_REPEAT"/>
    <property type="match status" value="5"/>
</dbReference>
<dbReference type="InterPro" id="IPR002110">
    <property type="entry name" value="Ankyrin_rpt"/>
</dbReference>
<keyword evidence="1" id="KW-0677">Repeat</keyword>
<dbReference type="RefSeq" id="XP_022580771.1">
    <property type="nucleotide sequence ID" value="XM_022727692.1"/>
</dbReference>
<dbReference type="InterPro" id="IPR036770">
    <property type="entry name" value="Ankyrin_rpt-contain_sf"/>
</dbReference>
<dbReference type="STRING" id="1073090.A0A1L9SGG6"/>
<dbReference type="GO" id="GO:0085020">
    <property type="term" value="P:protein K6-linked ubiquitination"/>
    <property type="evidence" value="ECO:0007669"/>
    <property type="project" value="TreeGrafter"/>
</dbReference>
<dbReference type="EMBL" id="KV878343">
    <property type="protein sequence ID" value="OJJ46261.1"/>
    <property type="molecule type" value="Genomic_DNA"/>
</dbReference>
<evidence type="ECO:0000256" key="3">
    <source>
        <dbReference type="PROSITE-ProRule" id="PRU00023"/>
    </source>
</evidence>
<dbReference type="VEuPathDB" id="FungiDB:ASPZODRAFT_2089317"/>
<reference evidence="6" key="1">
    <citation type="journal article" date="2017" name="Genome Biol.">
        <title>Comparative genomics reveals high biological diversity and specific adaptations in the industrially and medically important fungal genus Aspergillus.</title>
        <authorList>
            <person name="de Vries R.P."/>
            <person name="Riley R."/>
            <person name="Wiebenga A."/>
            <person name="Aguilar-Osorio G."/>
            <person name="Amillis S."/>
            <person name="Uchima C.A."/>
            <person name="Anderluh G."/>
            <person name="Asadollahi M."/>
            <person name="Askin M."/>
            <person name="Barry K."/>
            <person name="Battaglia E."/>
            <person name="Bayram O."/>
            <person name="Benocci T."/>
            <person name="Braus-Stromeyer S.A."/>
            <person name="Caldana C."/>
            <person name="Canovas D."/>
            <person name="Cerqueira G.C."/>
            <person name="Chen F."/>
            <person name="Chen W."/>
            <person name="Choi C."/>
            <person name="Clum A."/>
            <person name="Dos Santos R.A."/>
            <person name="Damasio A.R."/>
            <person name="Diallinas G."/>
            <person name="Emri T."/>
            <person name="Fekete E."/>
            <person name="Flipphi M."/>
            <person name="Freyberg S."/>
            <person name="Gallo A."/>
            <person name="Gournas C."/>
            <person name="Habgood R."/>
            <person name="Hainaut M."/>
            <person name="Harispe M.L."/>
            <person name="Henrissat B."/>
            <person name="Hilden K.S."/>
            <person name="Hope R."/>
            <person name="Hossain A."/>
            <person name="Karabika E."/>
            <person name="Karaffa L."/>
            <person name="Karanyi Z."/>
            <person name="Krasevec N."/>
            <person name="Kuo A."/>
            <person name="Kusch H."/>
            <person name="LaButti K."/>
            <person name="Lagendijk E.L."/>
            <person name="Lapidus A."/>
            <person name="Levasseur A."/>
            <person name="Lindquist E."/>
            <person name="Lipzen A."/>
            <person name="Logrieco A.F."/>
            <person name="MacCabe A."/>
            <person name="Maekelae M.R."/>
            <person name="Malavazi I."/>
            <person name="Melin P."/>
            <person name="Meyer V."/>
            <person name="Mielnichuk N."/>
            <person name="Miskei M."/>
            <person name="Molnar A.P."/>
            <person name="Mule G."/>
            <person name="Ngan C.Y."/>
            <person name="Orejas M."/>
            <person name="Orosz E."/>
            <person name="Ouedraogo J.P."/>
            <person name="Overkamp K.M."/>
            <person name="Park H.-S."/>
            <person name="Perrone G."/>
            <person name="Piumi F."/>
            <person name="Punt P.J."/>
            <person name="Ram A.F."/>
            <person name="Ramon A."/>
            <person name="Rauscher S."/>
            <person name="Record E."/>
            <person name="Riano-Pachon D.M."/>
            <person name="Robert V."/>
            <person name="Roehrig J."/>
            <person name="Ruller R."/>
            <person name="Salamov A."/>
            <person name="Salih N.S."/>
            <person name="Samson R.A."/>
            <person name="Sandor E."/>
            <person name="Sanguinetti M."/>
            <person name="Schuetze T."/>
            <person name="Sepcic K."/>
            <person name="Shelest E."/>
            <person name="Sherlock G."/>
            <person name="Sophianopoulou V."/>
            <person name="Squina F.M."/>
            <person name="Sun H."/>
            <person name="Susca A."/>
            <person name="Todd R.B."/>
            <person name="Tsang A."/>
            <person name="Unkles S.E."/>
            <person name="van de Wiele N."/>
            <person name="van Rossen-Uffink D."/>
            <person name="Oliveira J.V."/>
            <person name="Vesth T.C."/>
            <person name="Visser J."/>
            <person name="Yu J.-H."/>
            <person name="Zhou M."/>
            <person name="Andersen M.R."/>
            <person name="Archer D.B."/>
            <person name="Baker S.E."/>
            <person name="Benoit I."/>
            <person name="Brakhage A.A."/>
            <person name="Braus G.H."/>
            <person name="Fischer R."/>
            <person name="Frisvad J.C."/>
            <person name="Goldman G.H."/>
            <person name="Houbraken J."/>
            <person name="Oakley B."/>
            <person name="Pocsi I."/>
            <person name="Scazzocchio C."/>
            <person name="Seiboth B."/>
            <person name="vanKuyk P.A."/>
            <person name="Wortman J."/>
            <person name="Dyer P.S."/>
            <person name="Grigoriev I.V."/>
        </authorList>
    </citation>
    <scope>NUCLEOTIDE SEQUENCE [LARGE SCALE GENOMIC DNA]</scope>
    <source>
        <strain evidence="6">CBS 506.65</strain>
    </source>
</reference>
<keyword evidence="2 3" id="KW-0040">ANK repeat</keyword>
<evidence type="ECO:0000256" key="2">
    <source>
        <dbReference type="ARBA" id="ARBA00023043"/>
    </source>
</evidence>
<dbReference type="PANTHER" id="PTHR24171">
    <property type="entry name" value="ANKYRIN REPEAT DOMAIN-CONTAINING PROTEIN 39-RELATED"/>
    <property type="match status" value="1"/>
</dbReference>